<dbReference type="Proteomes" id="UP000294656">
    <property type="component" value="Unassembled WGS sequence"/>
</dbReference>
<gene>
    <name evidence="1" type="ORF">DFP79_1544</name>
</gene>
<sequence>MKFVVLCLISVILSGCATYRNDIDEGLTLAHEGNWKAAESSMDEALNSSQDQLLFYLEKGALAQYQKDYERSNELLEEAEKISDTFFSTSYSNRAWALLTNPRQSDYRGNGLERVYISYLKSLNYLALSEQATSSSKKQQLMDASLVEARRIDLKLNEIAAQSISYEDLDAKEDQAFYMKAIEWLGNFYQGGRSSDQYEYREDAWARYLEGIQYEKSKEYDDARISYESAAKLYEAGYAKQYDLTPDAATRAWLDAIRMMQKGGWSRSEVTEAIDAHLTPPYKTLLEEYKKHDAEIVVLEHQGFVPAKKEMSLMLFADPAAYSLVLEPLHGGGRIEENDAFRWFTMVYSDATPLGLIANYKAGGAWRAVDGLFNKRVILGRPVWSQLSATGLDGMLMEQPLRITVPYYSRFSLDQSKTGVSAGTFTDDHSLTMTSLADIYLQNQLKTAQRDIYESLIREMIRGWLAYQVQSNIDDQGASMLIGLVSKVAVFISSAADTRNWLTLPAQVRLTRMPIDSGNYSLSYNVGDTTFDMPETSITTDDLVIWNIRNPN</sequence>
<protein>
    <recommendedName>
        <fullName evidence="3">Tetratricopeptide repeat protein</fullName>
    </recommendedName>
</protein>
<evidence type="ECO:0008006" key="3">
    <source>
        <dbReference type="Google" id="ProtNLM"/>
    </source>
</evidence>
<dbReference type="InterPro" id="IPR011990">
    <property type="entry name" value="TPR-like_helical_dom_sf"/>
</dbReference>
<comment type="caution">
    <text evidence="1">The sequence shown here is derived from an EMBL/GenBank/DDBJ whole genome shotgun (WGS) entry which is preliminary data.</text>
</comment>
<keyword evidence="2" id="KW-1185">Reference proteome</keyword>
<dbReference type="Gene3D" id="1.25.40.10">
    <property type="entry name" value="Tetratricopeptide repeat domain"/>
    <property type="match status" value="1"/>
</dbReference>
<dbReference type="AlphaFoldDB" id="A0A4R6MA36"/>
<dbReference type="SUPFAM" id="SSF48452">
    <property type="entry name" value="TPR-like"/>
    <property type="match status" value="1"/>
</dbReference>
<organism evidence="1 2">
    <name type="scientific">Marinomonas balearica</name>
    <dbReference type="NCBI Taxonomy" id="491947"/>
    <lineage>
        <taxon>Bacteria</taxon>
        <taxon>Pseudomonadati</taxon>
        <taxon>Pseudomonadota</taxon>
        <taxon>Gammaproteobacteria</taxon>
        <taxon>Oceanospirillales</taxon>
        <taxon>Oceanospirillaceae</taxon>
        <taxon>Marinomonas</taxon>
    </lineage>
</organism>
<accession>A0A4R6MA36</accession>
<reference evidence="1 2" key="1">
    <citation type="submission" date="2019-03" db="EMBL/GenBank/DDBJ databases">
        <title>Genomic Encyclopedia of Type Strains, Phase III (KMG-III): the genomes of soil and plant-associated and newly described type strains.</title>
        <authorList>
            <person name="Whitman W."/>
        </authorList>
    </citation>
    <scope>NUCLEOTIDE SEQUENCE [LARGE SCALE GENOMIC DNA]</scope>
    <source>
        <strain evidence="1 2">CECT 7378</strain>
    </source>
</reference>
<proteinExistence type="predicted"/>
<name>A0A4R6MA36_9GAMM</name>
<evidence type="ECO:0000313" key="2">
    <source>
        <dbReference type="Proteomes" id="UP000294656"/>
    </source>
</evidence>
<dbReference type="EMBL" id="SNXC01000011">
    <property type="protein sequence ID" value="TDO97915.1"/>
    <property type="molecule type" value="Genomic_DNA"/>
</dbReference>
<dbReference type="OrthoDB" id="9769023at2"/>
<dbReference type="PROSITE" id="PS51257">
    <property type="entry name" value="PROKAR_LIPOPROTEIN"/>
    <property type="match status" value="1"/>
</dbReference>
<dbReference type="RefSeq" id="WP_133503334.1">
    <property type="nucleotide sequence ID" value="NZ_SNXC01000011.1"/>
</dbReference>
<evidence type="ECO:0000313" key="1">
    <source>
        <dbReference type="EMBL" id="TDO97915.1"/>
    </source>
</evidence>